<proteinExistence type="predicted"/>
<sequence>MIENDSDIIEEEIIMTRMTAVMGAHTGPGIWGIAACPVLDHQKLRS</sequence>
<evidence type="ECO:0000313" key="1">
    <source>
        <dbReference type="EMBL" id="GAH04879.1"/>
    </source>
</evidence>
<dbReference type="AlphaFoldDB" id="X1DIN1"/>
<accession>X1DIN1</accession>
<reference evidence="1" key="1">
    <citation type="journal article" date="2014" name="Front. Microbiol.">
        <title>High frequency of phylogenetically diverse reductive dehalogenase-homologous genes in deep subseafloor sedimentary metagenomes.</title>
        <authorList>
            <person name="Kawai M."/>
            <person name="Futagami T."/>
            <person name="Toyoda A."/>
            <person name="Takaki Y."/>
            <person name="Nishi S."/>
            <person name="Hori S."/>
            <person name="Arai W."/>
            <person name="Tsubouchi T."/>
            <person name="Morono Y."/>
            <person name="Uchiyama I."/>
            <person name="Ito T."/>
            <person name="Fujiyama A."/>
            <person name="Inagaki F."/>
            <person name="Takami H."/>
        </authorList>
    </citation>
    <scope>NUCLEOTIDE SEQUENCE</scope>
    <source>
        <strain evidence="1">Expedition CK06-06</strain>
    </source>
</reference>
<gene>
    <name evidence="1" type="ORF">S01H4_42350</name>
</gene>
<protein>
    <submittedName>
        <fullName evidence="1">Uncharacterized protein</fullName>
    </submittedName>
</protein>
<comment type="caution">
    <text evidence="1">The sequence shown here is derived from an EMBL/GenBank/DDBJ whole genome shotgun (WGS) entry which is preliminary data.</text>
</comment>
<organism evidence="1">
    <name type="scientific">marine sediment metagenome</name>
    <dbReference type="NCBI Taxonomy" id="412755"/>
    <lineage>
        <taxon>unclassified sequences</taxon>
        <taxon>metagenomes</taxon>
        <taxon>ecological metagenomes</taxon>
    </lineage>
</organism>
<dbReference type="EMBL" id="BART01023246">
    <property type="protein sequence ID" value="GAH04879.1"/>
    <property type="molecule type" value="Genomic_DNA"/>
</dbReference>
<name>X1DIN1_9ZZZZ</name>